<protein>
    <submittedName>
        <fullName evidence="1">Uncharacterized protein</fullName>
    </submittedName>
</protein>
<dbReference type="EMBL" id="JAMSHJ010000004">
    <property type="protein sequence ID" value="KAI5421143.1"/>
    <property type="molecule type" value="Genomic_DNA"/>
</dbReference>
<accession>A0A9D4XIR7</accession>
<name>A0A9D4XIR7_PEA</name>
<comment type="caution">
    <text evidence="1">The sequence shown here is derived from an EMBL/GenBank/DDBJ whole genome shotgun (WGS) entry which is preliminary data.</text>
</comment>
<dbReference type="AlphaFoldDB" id="A0A9D4XIR7"/>
<evidence type="ECO:0000313" key="1">
    <source>
        <dbReference type="EMBL" id="KAI5421143.1"/>
    </source>
</evidence>
<gene>
    <name evidence="1" type="ORF">KIW84_044838</name>
</gene>
<evidence type="ECO:0000313" key="2">
    <source>
        <dbReference type="Proteomes" id="UP001058974"/>
    </source>
</evidence>
<proteinExistence type="predicted"/>
<dbReference type="Proteomes" id="UP001058974">
    <property type="component" value="Chromosome 4"/>
</dbReference>
<organism evidence="1 2">
    <name type="scientific">Pisum sativum</name>
    <name type="common">Garden pea</name>
    <name type="synonym">Lathyrus oleraceus</name>
    <dbReference type="NCBI Taxonomy" id="3888"/>
    <lineage>
        <taxon>Eukaryota</taxon>
        <taxon>Viridiplantae</taxon>
        <taxon>Streptophyta</taxon>
        <taxon>Embryophyta</taxon>
        <taxon>Tracheophyta</taxon>
        <taxon>Spermatophyta</taxon>
        <taxon>Magnoliopsida</taxon>
        <taxon>eudicotyledons</taxon>
        <taxon>Gunneridae</taxon>
        <taxon>Pentapetalae</taxon>
        <taxon>rosids</taxon>
        <taxon>fabids</taxon>
        <taxon>Fabales</taxon>
        <taxon>Fabaceae</taxon>
        <taxon>Papilionoideae</taxon>
        <taxon>50 kb inversion clade</taxon>
        <taxon>NPAAA clade</taxon>
        <taxon>Hologalegina</taxon>
        <taxon>IRL clade</taxon>
        <taxon>Fabeae</taxon>
        <taxon>Lathyrus</taxon>
    </lineage>
</organism>
<dbReference type="Gramene" id="Psat04G0483800-T1">
    <property type="protein sequence ID" value="KAI5421143.1"/>
    <property type="gene ID" value="KIW84_044838"/>
</dbReference>
<sequence>MSVGFSELVMAGQRIEIGLKLGKLQMGNADNALDVACKNPFSGYPKKKEEANAVYRHRSGIRRRRHNPRFSSPARACSKGKHRIPAPTRHVPLVVNLSGPVPYSSEKAVPWHYGSDVYYHGVKQVFIPVPAKKEEVEKEDVNARDFSGVGRIIRSGRVFAPPNLQDVADALAKAKGK</sequence>
<keyword evidence="2" id="KW-1185">Reference proteome</keyword>
<reference evidence="1 2" key="1">
    <citation type="journal article" date="2022" name="Nat. Genet.">
        <title>Improved pea reference genome and pan-genome highlight genomic features and evolutionary characteristics.</title>
        <authorList>
            <person name="Yang T."/>
            <person name="Liu R."/>
            <person name="Luo Y."/>
            <person name="Hu S."/>
            <person name="Wang D."/>
            <person name="Wang C."/>
            <person name="Pandey M.K."/>
            <person name="Ge S."/>
            <person name="Xu Q."/>
            <person name="Li N."/>
            <person name="Li G."/>
            <person name="Huang Y."/>
            <person name="Saxena R.K."/>
            <person name="Ji Y."/>
            <person name="Li M."/>
            <person name="Yan X."/>
            <person name="He Y."/>
            <person name="Liu Y."/>
            <person name="Wang X."/>
            <person name="Xiang C."/>
            <person name="Varshney R.K."/>
            <person name="Ding H."/>
            <person name="Gao S."/>
            <person name="Zong X."/>
        </authorList>
    </citation>
    <scope>NUCLEOTIDE SEQUENCE [LARGE SCALE GENOMIC DNA]</scope>
    <source>
        <strain evidence="1 2">cv. Zhongwan 6</strain>
    </source>
</reference>